<name>A0A0U4C713_9BACT</name>
<sequence>MNSPVFKSNSFPSSQRPAARTTWPTLRLSRRERPSGYAVAQLKTEASALLGDTLTEAAGLARTPVEMDTYAGSF</sequence>
<keyword evidence="3" id="KW-1185">Reference proteome</keyword>
<dbReference type="AlphaFoldDB" id="A0A0U4C713"/>
<organism evidence="2 3">
    <name type="scientific">Hymenobacter sedentarius</name>
    <dbReference type="NCBI Taxonomy" id="1411621"/>
    <lineage>
        <taxon>Bacteria</taxon>
        <taxon>Pseudomonadati</taxon>
        <taxon>Bacteroidota</taxon>
        <taxon>Cytophagia</taxon>
        <taxon>Cytophagales</taxon>
        <taxon>Hymenobacteraceae</taxon>
        <taxon>Hymenobacter</taxon>
    </lineage>
</organism>
<feature type="region of interest" description="Disordered" evidence="1">
    <location>
        <begin position="1"/>
        <end position="27"/>
    </location>
</feature>
<evidence type="ECO:0000313" key="3">
    <source>
        <dbReference type="Proteomes" id="UP000059542"/>
    </source>
</evidence>
<gene>
    <name evidence="2" type="ORF">AUC43_17720</name>
</gene>
<proteinExistence type="predicted"/>
<dbReference type="Proteomes" id="UP000059542">
    <property type="component" value="Chromosome"/>
</dbReference>
<protein>
    <submittedName>
        <fullName evidence="2">Uncharacterized protein</fullName>
    </submittedName>
</protein>
<dbReference type="STRING" id="1411621.AUC43_17720"/>
<evidence type="ECO:0000256" key="1">
    <source>
        <dbReference type="SAM" id="MobiDB-lite"/>
    </source>
</evidence>
<dbReference type="EMBL" id="CP013909">
    <property type="protein sequence ID" value="ALW86754.1"/>
    <property type="molecule type" value="Genomic_DNA"/>
</dbReference>
<evidence type="ECO:0000313" key="2">
    <source>
        <dbReference type="EMBL" id="ALW86754.1"/>
    </source>
</evidence>
<accession>A0A0U4C713</accession>
<feature type="compositionally biased region" description="Polar residues" evidence="1">
    <location>
        <begin position="1"/>
        <end position="16"/>
    </location>
</feature>
<reference evidence="2 3" key="1">
    <citation type="submission" date="2015-12" db="EMBL/GenBank/DDBJ databases">
        <authorList>
            <person name="Shamseldin A."/>
            <person name="Moawad H."/>
            <person name="Abd El-Rahim W.M."/>
            <person name="Sadowsky M.J."/>
        </authorList>
    </citation>
    <scope>NUCLEOTIDE SEQUENCE [LARGE SCALE GENOMIC DNA]</scope>
    <source>
        <strain evidence="2 3">DG5B</strain>
    </source>
</reference>
<dbReference type="KEGG" id="hyg:AUC43_17720"/>